<dbReference type="EMBL" id="CP001823">
    <property type="protein sequence ID" value="ACZ39155.1"/>
    <property type="molecule type" value="Genomic_DNA"/>
</dbReference>
<comment type="catalytic activity">
    <reaction evidence="1 9 10">
        <text>ATP-dependent breakage, passage and rejoining of double-stranded DNA.</text>
        <dbReference type="EC" id="5.6.2.2"/>
    </reaction>
</comment>
<dbReference type="NCBIfam" id="NF004044">
    <property type="entry name" value="PRK05561.1"/>
    <property type="match status" value="1"/>
</dbReference>
<dbReference type="HOGENOM" id="CLU_002977_6_1_0"/>
<dbReference type="Gene3D" id="3.90.199.10">
    <property type="entry name" value="Topoisomerase II, domain 5"/>
    <property type="match status" value="1"/>
</dbReference>
<evidence type="ECO:0000259" key="12">
    <source>
        <dbReference type="PROSITE" id="PS52040"/>
    </source>
</evidence>
<dbReference type="HAMAP" id="MF_01897">
    <property type="entry name" value="GyrA"/>
    <property type="match status" value="1"/>
</dbReference>
<keyword evidence="5 9" id="KW-0799">Topoisomerase</keyword>
<comment type="subunit">
    <text evidence="8">Heterotetramer composed of ParC and ParE.</text>
</comment>
<dbReference type="InterPro" id="IPR013758">
    <property type="entry name" value="Topo_IIA_A/C_ab"/>
</dbReference>
<dbReference type="Gene3D" id="2.120.10.90">
    <property type="entry name" value="DNA gyrase/topoisomerase IV, subunit A, C-terminal"/>
    <property type="match status" value="1"/>
</dbReference>
<keyword evidence="9" id="KW-0963">Cytoplasm</keyword>
<dbReference type="InterPro" id="IPR050220">
    <property type="entry name" value="Type_II_DNA_Topoisomerases"/>
</dbReference>
<dbReference type="FunCoup" id="D1C4I8">
    <property type="interactions" value="442"/>
</dbReference>
<dbReference type="InterPro" id="IPR005743">
    <property type="entry name" value="GyrA"/>
</dbReference>
<dbReference type="AlphaFoldDB" id="D1C4I8"/>
<dbReference type="SUPFAM" id="SSF101904">
    <property type="entry name" value="GyrA/ParC C-terminal domain-like"/>
    <property type="match status" value="1"/>
</dbReference>
<accession>D1C4I8</accession>
<reference evidence="13 14" key="2">
    <citation type="journal article" date="2010" name="Stand. Genomic Sci.">
        <title>Complete genome sequence of Desulfohalobium retbaense type strain (HR(100)).</title>
        <authorList>
            <person name="Spring S."/>
            <person name="Nolan M."/>
            <person name="Lapidus A."/>
            <person name="Glavina Del Rio T."/>
            <person name="Copeland A."/>
            <person name="Tice H."/>
            <person name="Cheng J.F."/>
            <person name="Lucas S."/>
            <person name="Land M."/>
            <person name="Chen F."/>
            <person name="Bruce D."/>
            <person name="Goodwin L."/>
            <person name="Pitluck S."/>
            <person name="Ivanova N."/>
            <person name="Mavromatis K."/>
            <person name="Mikhailova N."/>
            <person name="Pati A."/>
            <person name="Chen A."/>
            <person name="Palaniappan K."/>
            <person name="Hauser L."/>
            <person name="Chang Y.J."/>
            <person name="Jeffries C.D."/>
            <person name="Munk C."/>
            <person name="Kiss H."/>
            <person name="Chain P."/>
            <person name="Han C."/>
            <person name="Brettin T."/>
            <person name="Detter J.C."/>
            <person name="Schuler E."/>
            <person name="Goker M."/>
            <person name="Rohde M."/>
            <person name="Bristow J."/>
            <person name="Eisen J.A."/>
            <person name="Markowitz V."/>
            <person name="Hugenholtz P."/>
            <person name="Kyrpides N.C."/>
            <person name="Klenk H.P."/>
        </authorList>
    </citation>
    <scope>NUCLEOTIDE SEQUENCE [LARGE SCALE GENOMIC DNA]</scope>
    <source>
        <strain evidence="14">ATCC 49802 / DSM 20745 / S 6022</strain>
    </source>
</reference>
<keyword evidence="6 9" id="KW-0238">DNA-binding</keyword>
<feature type="short sequence motif" description="GyrA-box" evidence="9">
    <location>
        <begin position="525"/>
        <end position="531"/>
    </location>
</feature>
<feature type="domain" description="Topo IIA-type catalytic" evidence="12">
    <location>
        <begin position="32"/>
        <end position="498"/>
    </location>
</feature>
<dbReference type="GO" id="GO:0006261">
    <property type="term" value="P:DNA-templated DNA replication"/>
    <property type="evidence" value="ECO:0007669"/>
    <property type="project" value="UniProtKB-UniRule"/>
</dbReference>
<dbReference type="RefSeq" id="WP_012872202.1">
    <property type="nucleotide sequence ID" value="NC_013523.1"/>
</dbReference>
<dbReference type="InParanoid" id="D1C4I8"/>
<dbReference type="FunFam" id="3.30.1360.40:FF:000002">
    <property type="entry name" value="DNA gyrase subunit A"/>
    <property type="match status" value="1"/>
</dbReference>
<evidence type="ECO:0000256" key="7">
    <source>
        <dbReference type="ARBA" id="ARBA00023235"/>
    </source>
</evidence>
<dbReference type="GO" id="GO:0006265">
    <property type="term" value="P:DNA topological change"/>
    <property type="evidence" value="ECO:0007669"/>
    <property type="project" value="UniProtKB-UniRule"/>
</dbReference>
<evidence type="ECO:0000256" key="8">
    <source>
        <dbReference type="ARBA" id="ARBA00063644"/>
    </source>
</evidence>
<feature type="compositionally biased region" description="Acidic residues" evidence="11">
    <location>
        <begin position="809"/>
        <end position="819"/>
    </location>
</feature>
<name>D1C4I8_SPHTD</name>
<dbReference type="InterPro" id="IPR002205">
    <property type="entry name" value="Topo_IIA_dom_A"/>
</dbReference>
<evidence type="ECO:0000256" key="3">
    <source>
        <dbReference type="ARBA" id="ARBA00022741"/>
    </source>
</evidence>
<dbReference type="STRING" id="479434.Sthe_1721"/>
<dbReference type="FunFam" id="2.120.10.90:FF:000005">
    <property type="entry name" value="DNA topoisomerase 4 subunit A"/>
    <property type="match status" value="1"/>
</dbReference>
<comment type="function">
    <text evidence="9">A type II topoisomerase that negatively supercoils closed circular double-stranded (ds) DNA in an ATP-dependent manner to modulate DNA topology and maintain chromosomes in an underwound state. Negative supercoiling favors strand separation, and DNA replication, transcription, recombination and repair, all of which involve strand separation. Also able to catalyze the interconversion of other topological isomers of dsDNA rings, including catenanes and knotted rings. Type II topoisomerases break and join 2 DNA strands simultaneously in an ATP-dependent manner.</text>
</comment>
<dbReference type="Proteomes" id="UP000002027">
    <property type="component" value="Chromosome 1"/>
</dbReference>
<dbReference type="GO" id="GO:0005737">
    <property type="term" value="C:cytoplasm"/>
    <property type="evidence" value="ECO:0007669"/>
    <property type="project" value="UniProtKB-SubCell"/>
</dbReference>
<feature type="active site" description="O-(5'-phospho-DNA)-tyrosine intermediate" evidence="9 10">
    <location>
        <position position="120"/>
    </location>
</feature>
<reference evidence="14" key="1">
    <citation type="submission" date="2009-11" db="EMBL/GenBank/DDBJ databases">
        <title>The complete chromosome 1 of Sphaerobacter thermophilus DSM 20745.</title>
        <authorList>
            <person name="Lucas S."/>
            <person name="Copeland A."/>
            <person name="Lapidus A."/>
            <person name="Glavina del Rio T."/>
            <person name="Dalin E."/>
            <person name="Tice H."/>
            <person name="Bruce D."/>
            <person name="Goodwin L."/>
            <person name="Pitluck S."/>
            <person name="Kyrpides N."/>
            <person name="Mavromatis K."/>
            <person name="Ivanova N."/>
            <person name="Mikhailova N."/>
            <person name="LaButti K.M."/>
            <person name="Clum A."/>
            <person name="Sun H.I."/>
            <person name="Brettin T."/>
            <person name="Detter J.C."/>
            <person name="Han C."/>
            <person name="Larimer F."/>
            <person name="Land M."/>
            <person name="Hauser L."/>
            <person name="Markowitz V."/>
            <person name="Cheng J.F."/>
            <person name="Hugenholtz P."/>
            <person name="Woyke T."/>
            <person name="Wu D."/>
            <person name="Steenblock K."/>
            <person name="Schneider S."/>
            <person name="Pukall R."/>
            <person name="Goeker M."/>
            <person name="Klenk H.P."/>
            <person name="Eisen J.A."/>
        </authorList>
    </citation>
    <scope>NUCLEOTIDE SEQUENCE [LARGE SCALE GENOMIC DNA]</scope>
    <source>
        <strain evidence="14">ATCC 49802 / DSM 20745 / S 6022</strain>
    </source>
</reference>
<comment type="similarity">
    <text evidence="2 9">Belongs to the type II topoisomerase GyrA/ParC subunit family.</text>
</comment>
<evidence type="ECO:0000256" key="5">
    <source>
        <dbReference type="ARBA" id="ARBA00023029"/>
    </source>
</evidence>
<keyword evidence="3 9" id="KW-0547">Nucleotide-binding</keyword>
<dbReference type="InterPro" id="IPR013757">
    <property type="entry name" value="Topo_IIA_A_a_sf"/>
</dbReference>
<proteinExistence type="inferred from homology"/>
<dbReference type="PANTHER" id="PTHR43493">
    <property type="entry name" value="DNA GYRASE/TOPOISOMERASE SUBUNIT A"/>
    <property type="match status" value="1"/>
</dbReference>
<evidence type="ECO:0000256" key="11">
    <source>
        <dbReference type="SAM" id="MobiDB-lite"/>
    </source>
</evidence>
<sequence length="836" mass="92987">MDIGTVRQIDIDVEMRRSYLDYAMSVIVQRALPDVRDGLKPVQRRILYAMHEMGLRPQSRFRKSAGIVGEVLKLYHPHSDSAVYDALVRMVQPFSLRYPLVEGQGNFGSVDGDSAAAMRYTEAKLAAISEEMLQDIDKNTVDFKPNYDGEAQEPVVLPAKLPNLLVNGAAGIAVGMATNIPPHNLAEVCDGLIMLIDNPEATSDDLLEVIQGPDFPTGGVILGREGIRAAYATGKGRVVIRARTHIEEMPRGNRYQIIVTELPYQVNKAALLEKIAELVKAGRIEGIHDLRDESDRTGMRMVIELKRDAQPQRVLNALFKHTQLQQTFGVNMLALVDGTQPRVLTLRRLLQLYLDHRQEVVRRRTEHELGRARRRAHILEGLKIALDHLDEVIQTIRQSQTIESARTNLINRFGFTEVQANAILDMQLRRLAALERHKIENEYRDLLKEIAGLEELLADPAKILAVIREELVQLRDKFGDERRTLIQDVSGEITDEDLIPDVSVLVMITNRGYVKRIADGTYRQQHRGGRGVTGMTLREEDGVHRIVAARTHDSLLFFTDRGRVFQLKVWELPDSGRTARGIPVINLIGIEPGETITALLPVRDFASARYLFMCTRNGRVKRTRLDQFASVRSSGLIAIGLEEGDELAWVRLTSGNDELILVTEQGQAIRFKETDVRPMGRPAAGVIGIRMEPGDRVIAAEVVQPDQDLLVVSANGYGKRTALSEFRVQGRGGQGVTAMKITERNGPVAAARVVTDTDSIMLVSLRGMVIRVPAEQISRIGRMTQGVSIMRLQEQDQVASVTVIRTPEDAEMADLEEASADTSETAGAARDEAAGE</sequence>
<dbReference type="GO" id="GO:0009330">
    <property type="term" value="C:DNA topoisomerase type II (double strand cut, ATP-hydrolyzing) complex"/>
    <property type="evidence" value="ECO:0007669"/>
    <property type="project" value="TreeGrafter"/>
</dbReference>
<dbReference type="FunFam" id="1.10.268.10:FF:000001">
    <property type="entry name" value="DNA gyrase subunit A"/>
    <property type="match status" value="1"/>
</dbReference>
<dbReference type="PANTHER" id="PTHR43493:SF5">
    <property type="entry name" value="DNA GYRASE SUBUNIT A, CHLOROPLASTIC_MITOCHONDRIAL"/>
    <property type="match status" value="1"/>
</dbReference>
<evidence type="ECO:0000256" key="4">
    <source>
        <dbReference type="ARBA" id="ARBA00022840"/>
    </source>
</evidence>
<evidence type="ECO:0000256" key="2">
    <source>
        <dbReference type="ARBA" id="ARBA00008263"/>
    </source>
</evidence>
<comment type="miscellaneous">
    <text evidence="9">Few gyrases are as efficient as E.coli at forming negative supercoils. Not all organisms have 2 type II topoisomerases; in organisms with a single type II topoisomerase this enzyme also has to decatenate newly replicated chromosomes.</text>
</comment>
<dbReference type="FunFam" id="3.90.199.10:FF:000001">
    <property type="entry name" value="DNA gyrase subunit A"/>
    <property type="match status" value="1"/>
</dbReference>
<feature type="region of interest" description="Disordered" evidence="11">
    <location>
        <begin position="808"/>
        <end position="836"/>
    </location>
</feature>
<evidence type="ECO:0000256" key="1">
    <source>
        <dbReference type="ARBA" id="ARBA00000185"/>
    </source>
</evidence>
<keyword evidence="14" id="KW-1185">Reference proteome</keyword>
<evidence type="ECO:0000256" key="6">
    <source>
        <dbReference type="ARBA" id="ARBA00023125"/>
    </source>
</evidence>
<evidence type="ECO:0000256" key="10">
    <source>
        <dbReference type="PROSITE-ProRule" id="PRU01384"/>
    </source>
</evidence>
<dbReference type="Pfam" id="PF03989">
    <property type="entry name" value="DNA_gyraseA_C"/>
    <property type="match status" value="6"/>
</dbReference>
<keyword evidence="4 9" id="KW-0067">ATP-binding</keyword>
<dbReference type="SMART" id="SM00434">
    <property type="entry name" value="TOP4c"/>
    <property type="match status" value="1"/>
</dbReference>
<dbReference type="NCBIfam" id="NF004043">
    <property type="entry name" value="PRK05560.1"/>
    <property type="match status" value="1"/>
</dbReference>
<dbReference type="OrthoDB" id="9806486at2"/>
<dbReference type="InterPro" id="IPR035516">
    <property type="entry name" value="Gyrase/topoIV_suA_C"/>
</dbReference>
<gene>
    <name evidence="9" type="primary">gyrA</name>
    <name evidence="13" type="ordered locus">Sthe_1721</name>
</gene>
<comment type="subcellular location">
    <subcellularLocation>
        <location evidence="9">Cytoplasm</location>
    </subcellularLocation>
</comment>
<dbReference type="GO" id="GO:0005524">
    <property type="term" value="F:ATP binding"/>
    <property type="evidence" value="ECO:0007669"/>
    <property type="project" value="UniProtKB-UniRule"/>
</dbReference>
<dbReference type="EC" id="5.6.2.2" evidence="9"/>
<dbReference type="CDD" id="cd00187">
    <property type="entry name" value="TOP4c"/>
    <property type="match status" value="1"/>
</dbReference>
<protein>
    <recommendedName>
        <fullName evidence="9">DNA gyrase subunit A</fullName>
        <ecNumber evidence="9">5.6.2.2</ecNumber>
    </recommendedName>
</protein>
<dbReference type="GO" id="GO:0034335">
    <property type="term" value="F:DNA negative supercoiling activity"/>
    <property type="evidence" value="ECO:0007669"/>
    <property type="project" value="UniProtKB-ARBA"/>
</dbReference>
<dbReference type="Pfam" id="PF00521">
    <property type="entry name" value="DNA_topoisoIV"/>
    <property type="match status" value="1"/>
</dbReference>
<dbReference type="GO" id="GO:0003677">
    <property type="term" value="F:DNA binding"/>
    <property type="evidence" value="ECO:0007669"/>
    <property type="project" value="UniProtKB-UniRule"/>
</dbReference>
<organism evidence="13 14">
    <name type="scientific">Sphaerobacter thermophilus (strain ATCC 49802 / DSM 20745 / KCCM 41009 / NCIMB 13125 / S 6022)</name>
    <dbReference type="NCBI Taxonomy" id="479434"/>
    <lineage>
        <taxon>Bacteria</taxon>
        <taxon>Pseudomonadati</taxon>
        <taxon>Thermomicrobiota</taxon>
        <taxon>Thermomicrobia</taxon>
        <taxon>Sphaerobacterales</taxon>
        <taxon>Sphaerobacterineae</taxon>
        <taxon>Sphaerobacteraceae</taxon>
        <taxon>Sphaerobacter</taxon>
    </lineage>
</organism>
<dbReference type="eggNOG" id="COG0188">
    <property type="taxonomic scope" value="Bacteria"/>
</dbReference>
<dbReference type="GO" id="GO:0005694">
    <property type="term" value="C:chromosome"/>
    <property type="evidence" value="ECO:0007669"/>
    <property type="project" value="InterPro"/>
</dbReference>
<dbReference type="SUPFAM" id="SSF56719">
    <property type="entry name" value="Type II DNA topoisomerase"/>
    <property type="match status" value="1"/>
</dbReference>
<keyword evidence="7 9" id="KW-0413">Isomerase</keyword>
<dbReference type="NCBIfam" id="TIGR01063">
    <property type="entry name" value="gyrA"/>
    <property type="match status" value="1"/>
</dbReference>
<dbReference type="PROSITE" id="PS52040">
    <property type="entry name" value="TOPO_IIA"/>
    <property type="match status" value="1"/>
</dbReference>
<evidence type="ECO:0000313" key="14">
    <source>
        <dbReference type="Proteomes" id="UP000002027"/>
    </source>
</evidence>
<evidence type="ECO:0000256" key="9">
    <source>
        <dbReference type="HAMAP-Rule" id="MF_01897"/>
    </source>
</evidence>
<comment type="subunit">
    <text evidence="9">Heterotetramer, composed of two GyrA and two GyrB chains. In the heterotetramer, GyrA contains the active site tyrosine that forms a transient covalent intermediate with DNA, while GyrB binds cofactors and catalyzes ATP hydrolysis.</text>
</comment>
<dbReference type="InterPro" id="IPR006691">
    <property type="entry name" value="GyrA/parC_rep"/>
</dbReference>
<evidence type="ECO:0000313" key="13">
    <source>
        <dbReference type="EMBL" id="ACZ39155.1"/>
    </source>
</evidence>
<dbReference type="Gene3D" id="1.10.268.10">
    <property type="entry name" value="Topoisomerase, domain 3"/>
    <property type="match status" value="1"/>
</dbReference>
<dbReference type="Gene3D" id="3.30.1360.40">
    <property type="match status" value="1"/>
</dbReference>
<dbReference type="KEGG" id="sti:Sthe_1721"/>
<dbReference type="InterPro" id="IPR013760">
    <property type="entry name" value="Topo_IIA-like_dom_sf"/>
</dbReference>